<evidence type="ECO:0000313" key="5">
    <source>
        <dbReference type="Proteomes" id="UP001279642"/>
    </source>
</evidence>
<keyword evidence="2" id="KW-0456">Lyase</keyword>
<dbReference type="SMART" id="SM01007">
    <property type="entry name" value="Aldolase_II"/>
    <property type="match status" value="1"/>
</dbReference>
<comment type="caution">
    <text evidence="4">The sequence shown here is derived from an EMBL/GenBank/DDBJ whole genome shotgun (WGS) entry which is preliminary data.</text>
</comment>
<evidence type="ECO:0000259" key="3">
    <source>
        <dbReference type="SMART" id="SM01007"/>
    </source>
</evidence>
<evidence type="ECO:0000256" key="2">
    <source>
        <dbReference type="ARBA" id="ARBA00023239"/>
    </source>
</evidence>
<dbReference type="Pfam" id="PF00596">
    <property type="entry name" value="Aldolase_II"/>
    <property type="match status" value="1"/>
</dbReference>
<dbReference type="PANTHER" id="PTHR22789:SF0">
    <property type="entry name" value="3-OXO-TETRONATE 4-PHOSPHATE DECARBOXYLASE-RELATED"/>
    <property type="match status" value="1"/>
</dbReference>
<dbReference type="InterPro" id="IPR001303">
    <property type="entry name" value="Aldolase_II/adducin_N"/>
</dbReference>
<dbReference type="InterPro" id="IPR050197">
    <property type="entry name" value="Aldolase_class_II_sugar_metab"/>
</dbReference>
<dbReference type="InterPro" id="IPR036409">
    <property type="entry name" value="Aldolase_II/adducin_N_sf"/>
</dbReference>
<proteinExistence type="predicted"/>
<feature type="domain" description="Class II aldolase/adducin N-terminal" evidence="3">
    <location>
        <begin position="12"/>
        <end position="186"/>
    </location>
</feature>
<dbReference type="Gene3D" id="3.40.225.10">
    <property type="entry name" value="Class II aldolase/adducin N-terminal domain"/>
    <property type="match status" value="1"/>
</dbReference>
<keyword evidence="5" id="KW-1185">Reference proteome</keyword>
<dbReference type="SUPFAM" id="SSF53639">
    <property type="entry name" value="AraD/HMP-PK domain-like"/>
    <property type="match status" value="1"/>
</dbReference>
<organism evidence="4 5">
    <name type="scientific">Dongia soli</name>
    <dbReference type="NCBI Taxonomy" id="600628"/>
    <lineage>
        <taxon>Bacteria</taxon>
        <taxon>Pseudomonadati</taxon>
        <taxon>Pseudomonadota</taxon>
        <taxon>Alphaproteobacteria</taxon>
        <taxon>Rhodospirillales</taxon>
        <taxon>Dongiaceae</taxon>
        <taxon>Dongia</taxon>
    </lineage>
</organism>
<name>A0ABU5ECV3_9PROT</name>
<evidence type="ECO:0000256" key="1">
    <source>
        <dbReference type="ARBA" id="ARBA00022723"/>
    </source>
</evidence>
<keyword evidence="1" id="KW-0479">Metal-binding</keyword>
<evidence type="ECO:0000313" key="4">
    <source>
        <dbReference type="EMBL" id="MDY0883644.1"/>
    </source>
</evidence>
<dbReference type="PANTHER" id="PTHR22789">
    <property type="entry name" value="FUCULOSE PHOSPHATE ALDOLASE"/>
    <property type="match status" value="1"/>
</dbReference>
<reference evidence="4 5" key="1">
    <citation type="journal article" date="2016" name="Antonie Van Leeuwenhoek">
        <title>Dongia soli sp. nov., isolated from soil from Dokdo, Korea.</title>
        <authorList>
            <person name="Kim D.U."/>
            <person name="Lee H."/>
            <person name="Kim H."/>
            <person name="Kim S.G."/>
            <person name="Ka J.O."/>
        </authorList>
    </citation>
    <scope>NUCLEOTIDE SEQUENCE [LARGE SCALE GENOMIC DNA]</scope>
    <source>
        <strain evidence="4 5">D78</strain>
    </source>
</reference>
<dbReference type="RefSeq" id="WP_320508718.1">
    <property type="nucleotide sequence ID" value="NZ_JAXCLW010000003.1"/>
</dbReference>
<sequence length="227" mass="24906">MSNSASEGEIRKSIVEVNAELERQRMNVCATGNISVRWKGGMLITPAGSRTETLAPEHIVYTKADGTWEGPLRPSSEWAMHREVYLKVPAANAVVHCHADHCVALSCFRKPIPSFHYMIQGFGGRDIPCTDYFPFGSQQLATAAGEALTDRTACLLANHGMLARGMTLLAAFDAAMKLEVLARQYLMTLSIGTPTILTEAETAVVLENYKTYGKPQPIAQKPRWLVP</sequence>
<gene>
    <name evidence="4" type="ORF">SMD27_12380</name>
</gene>
<dbReference type="EMBL" id="JAXCLW010000003">
    <property type="protein sequence ID" value="MDY0883644.1"/>
    <property type="molecule type" value="Genomic_DNA"/>
</dbReference>
<protein>
    <submittedName>
        <fullName evidence="4">Class II aldolase/adducin family protein</fullName>
    </submittedName>
</protein>
<dbReference type="Proteomes" id="UP001279642">
    <property type="component" value="Unassembled WGS sequence"/>
</dbReference>
<accession>A0ABU5ECV3</accession>